<dbReference type="SUPFAM" id="SSF52540">
    <property type="entry name" value="P-loop containing nucleoside triphosphate hydrolases"/>
    <property type="match status" value="1"/>
</dbReference>
<keyword evidence="1" id="KW-0812">Transmembrane</keyword>
<dbReference type="PANTHER" id="PTHR36978:SF4">
    <property type="entry name" value="P-LOOP CONTAINING NUCLEOSIDE TRIPHOSPHATE HYDROLASE PROTEIN"/>
    <property type="match status" value="1"/>
</dbReference>
<dbReference type="KEGG" id="aten:116295545"/>
<dbReference type="Pfam" id="PF17784">
    <property type="entry name" value="Sulfotransfer_4"/>
    <property type="match status" value="1"/>
</dbReference>
<evidence type="ECO:0000256" key="1">
    <source>
        <dbReference type="SAM" id="Phobius"/>
    </source>
</evidence>
<dbReference type="AlphaFoldDB" id="A0A6P8I2X4"/>
<reference evidence="3" key="1">
    <citation type="submission" date="2025-08" db="UniProtKB">
        <authorList>
            <consortium name="RefSeq"/>
        </authorList>
    </citation>
    <scope>IDENTIFICATION</scope>
    <source>
        <tissue evidence="3">Tentacle</tissue>
    </source>
</reference>
<dbReference type="GeneID" id="116295545"/>
<keyword evidence="2" id="KW-1185">Reference proteome</keyword>
<dbReference type="OrthoDB" id="408152at2759"/>
<evidence type="ECO:0000313" key="2">
    <source>
        <dbReference type="Proteomes" id="UP000515163"/>
    </source>
</evidence>
<proteinExistence type="predicted"/>
<keyword evidence="1" id="KW-0472">Membrane</keyword>
<dbReference type="RefSeq" id="XP_031559252.1">
    <property type="nucleotide sequence ID" value="XM_031703392.1"/>
</dbReference>
<evidence type="ECO:0000313" key="3">
    <source>
        <dbReference type="RefSeq" id="XP_031559252.1"/>
    </source>
</evidence>
<dbReference type="InterPro" id="IPR040632">
    <property type="entry name" value="Sulfotransfer_4"/>
</dbReference>
<organism evidence="2 3">
    <name type="scientific">Actinia tenebrosa</name>
    <name type="common">Australian red waratah sea anemone</name>
    <dbReference type="NCBI Taxonomy" id="6105"/>
    <lineage>
        <taxon>Eukaryota</taxon>
        <taxon>Metazoa</taxon>
        <taxon>Cnidaria</taxon>
        <taxon>Anthozoa</taxon>
        <taxon>Hexacorallia</taxon>
        <taxon>Actiniaria</taxon>
        <taxon>Actiniidae</taxon>
        <taxon>Actinia</taxon>
    </lineage>
</organism>
<protein>
    <submittedName>
        <fullName evidence="3">Uncharacterized protein LOC116295545</fullName>
    </submittedName>
</protein>
<dbReference type="Gene3D" id="3.40.50.300">
    <property type="entry name" value="P-loop containing nucleotide triphosphate hydrolases"/>
    <property type="match status" value="1"/>
</dbReference>
<dbReference type="PANTHER" id="PTHR36978">
    <property type="entry name" value="P-LOOP CONTAINING NUCLEOTIDE TRIPHOSPHATE HYDROLASE"/>
    <property type="match status" value="1"/>
</dbReference>
<dbReference type="InterPro" id="IPR027417">
    <property type="entry name" value="P-loop_NTPase"/>
</dbReference>
<name>A0A6P8I2X4_ACTTE</name>
<feature type="transmembrane region" description="Helical" evidence="1">
    <location>
        <begin position="223"/>
        <end position="241"/>
    </location>
</feature>
<dbReference type="InParanoid" id="A0A6P8I2X4"/>
<keyword evidence="1" id="KW-1133">Transmembrane helix</keyword>
<gene>
    <name evidence="3" type="primary">LOC116295545</name>
</gene>
<dbReference type="Proteomes" id="UP000515163">
    <property type="component" value="Unplaced"/>
</dbReference>
<sequence length="242" mass="27938">MKVICAGFSKTGTKTMASALRIFGYNVHDVEEQWEFHMDEYHQALESAKMPDFVSMYANVDAVTDSPAMYFFEEIFHAFPNSKVLLMIRDDDEVWLKSWLKTCEVWNSTASQLWVILGMIFTPTGRKFKRFLTSQTKIYETPTESNINESSKSAYRRHNERVMSTIPRDQLLVYNVKEGWKPLCEFLGVEVPDVPFPRVNMKSEVIPFLLNSSAVGRRIFKEVVFVVTLLVILLAVIVMLIL</sequence>
<accession>A0A6P8I2X4</accession>